<evidence type="ECO:0000313" key="2">
    <source>
        <dbReference type="EMBL" id="AMG35226.1"/>
    </source>
</evidence>
<reference evidence="3" key="1">
    <citation type="submission" date="2015-12" db="EMBL/GenBank/DDBJ databases">
        <title>FDA dAtabase for Regulatory Grade micrObial Sequences (FDA-ARGOS): Supporting development and validation of Infectious Disease Dx tests.</title>
        <authorList>
            <person name="Case J."/>
            <person name="Tallon L."/>
            <person name="Sadzewicz L."/>
            <person name="Sengamalay N."/>
            <person name="Ott S."/>
            <person name="Godinez A."/>
            <person name="Nagaraj S."/>
            <person name="Nadendla S."/>
            <person name="Sichtig H."/>
        </authorList>
    </citation>
    <scope>NUCLEOTIDE SEQUENCE [LARGE SCALE GENOMIC DNA]</scope>
    <source>
        <strain evidence="3">FDAARGOS_147</strain>
    </source>
</reference>
<evidence type="ECO:0000256" key="1">
    <source>
        <dbReference type="SAM" id="Phobius"/>
    </source>
</evidence>
<dbReference type="Pfam" id="PF06961">
    <property type="entry name" value="DUF1294"/>
    <property type="match status" value="1"/>
</dbReference>
<dbReference type="InterPro" id="IPR010718">
    <property type="entry name" value="DUF1294"/>
</dbReference>
<gene>
    <name evidence="2" type="ORF">AL504_03720</name>
</gene>
<evidence type="ECO:0000313" key="3">
    <source>
        <dbReference type="Proteomes" id="UP000060602"/>
    </source>
</evidence>
<feature type="transmembrane region" description="Helical" evidence="1">
    <location>
        <begin position="115"/>
        <end position="139"/>
    </location>
</feature>
<feature type="transmembrane region" description="Helical" evidence="1">
    <location>
        <begin position="27"/>
        <end position="44"/>
    </location>
</feature>
<name>A0A120LGU2_ALCXX</name>
<protein>
    <submittedName>
        <fullName evidence="2">DUF1294 domain-containing protein</fullName>
    </submittedName>
</protein>
<sequence length="141" mass="15815">MPDPLAAVNWNTMLVPQPPRQKPSMHTALILLACLAAYGVATYLLQVPLWVGLAYLSLSLITIAFYTWDKAQARAGQWRISERTLHGLALAGGWPGALLAQRWLRHKTIKRSFRIQFWATVALNLAAFVVLSPVAQAWWRP</sequence>
<proteinExistence type="predicted"/>
<organism evidence="2 3">
    <name type="scientific">Alcaligenes xylosoxydans xylosoxydans</name>
    <name type="common">Achromobacter xylosoxidans</name>
    <dbReference type="NCBI Taxonomy" id="85698"/>
    <lineage>
        <taxon>Bacteria</taxon>
        <taxon>Pseudomonadati</taxon>
        <taxon>Pseudomonadota</taxon>
        <taxon>Betaproteobacteria</taxon>
        <taxon>Burkholderiales</taxon>
        <taxon>Alcaligenaceae</taxon>
        <taxon>Achromobacter</taxon>
    </lineage>
</organism>
<keyword evidence="1" id="KW-1133">Transmembrane helix</keyword>
<dbReference type="EMBL" id="CP014060">
    <property type="protein sequence ID" value="AMG35226.1"/>
    <property type="molecule type" value="Genomic_DNA"/>
</dbReference>
<accession>A0A120LGU2</accession>
<dbReference type="AlphaFoldDB" id="A0A120LGU2"/>
<dbReference type="Proteomes" id="UP000060602">
    <property type="component" value="Chromosome"/>
</dbReference>
<feature type="transmembrane region" description="Helical" evidence="1">
    <location>
        <begin position="50"/>
        <end position="68"/>
    </location>
</feature>
<keyword evidence="1" id="KW-0812">Transmembrane</keyword>
<keyword evidence="1" id="KW-0472">Membrane</keyword>